<sequence>MKSHTYARKIIAAALVASALTVSACSGNGNVETAAAAEITTQDGTTIADTTQAPSAEAVRAGNAQATVLGEGEWSAEDATDIALSGNQDVTITQAGVYRLSGTLDAGVIVEAPEDATVILILDGVTINNPHGPAIQIASAEDAAIWLNGTNTVSDASSYAEDAEANAAIYADTDLTLGGTGSLTVKGAGADGIASTDDLVILSGTIEITAADDGLRGKDSLTVQGGNLTIDAQGDALRSNQTDDAAKGWVEVSGGTVNLTAADDGIDAATDALLTGGEVTITSTDKGVVAGTFLTADGARVTITAQDDGLHSDGSVGLHSGDLTVNAGEDGVHAEVALVADGANLTVEKSEEALEGGLITLAAGTIHVTSTDDGINASGYTDAAEALAAQEEGESAADAKETATEEEPQALGVPEGMGVAPGQGMPPAQRDQGGMPAGGPGGGMDQSSGEQLTITGGTVVVNAGGDGLDSNGDITMSGGEVTVWGPTTGGNGSLDYNGEFTITGGTLAAIGSAGMADAPSAAEGQGWMQAGVSGSAGDEITIADSQGGVIATYTAEKDFGNVVFSSPEIAMGDTYTVTVGDTATEVTAGESTGAMMGGGPRGGAGARPMMGQPVQ</sequence>
<dbReference type="RefSeq" id="WP_337890150.1">
    <property type="nucleotide sequence ID" value="NZ_JBAHVI010000005.1"/>
</dbReference>
<reference evidence="3 4" key="1">
    <citation type="submission" date="2024-02" db="EMBL/GenBank/DDBJ databases">
        <title>Whole genome sequencing and characterization of Corynebacterium isolated from the ocular surface of dry eye disease sufferers.</title>
        <authorList>
            <person name="Naqvi M."/>
        </authorList>
    </citation>
    <scope>NUCLEOTIDE SEQUENCE [LARGE SCALE GENOMIC DNA]</scope>
    <source>
        <strain evidence="3 4">PCRF</strain>
    </source>
</reference>
<gene>
    <name evidence="3" type="ORF">V5S96_05770</name>
</gene>
<keyword evidence="2" id="KW-0732">Signal</keyword>
<feature type="compositionally biased region" description="Gly residues" evidence="1">
    <location>
        <begin position="595"/>
        <end position="605"/>
    </location>
</feature>
<evidence type="ECO:0000256" key="1">
    <source>
        <dbReference type="SAM" id="MobiDB-lite"/>
    </source>
</evidence>
<dbReference type="InterPro" id="IPR025584">
    <property type="entry name" value="Cthe_2159"/>
</dbReference>
<dbReference type="PROSITE" id="PS51257">
    <property type="entry name" value="PROKAR_LIPOPROTEIN"/>
    <property type="match status" value="1"/>
</dbReference>
<evidence type="ECO:0000313" key="4">
    <source>
        <dbReference type="Proteomes" id="UP001359781"/>
    </source>
</evidence>
<accession>A0ABU8P0G5</accession>
<feature type="compositionally biased region" description="Gly residues" evidence="1">
    <location>
        <begin position="435"/>
        <end position="444"/>
    </location>
</feature>
<dbReference type="EMBL" id="JBAHVJ010000005">
    <property type="protein sequence ID" value="MEJ4099869.1"/>
    <property type="molecule type" value="Genomic_DNA"/>
</dbReference>
<dbReference type="Proteomes" id="UP001359781">
    <property type="component" value="Unassembled WGS sequence"/>
</dbReference>
<comment type="caution">
    <text evidence="3">The sequence shown here is derived from an EMBL/GenBank/DDBJ whole genome shotgun (WGS) entry which is preliminary data.</text>
</comment>
<organism evidence="3 4">
    <name type="scientific">Corynebacterium mastitidis</name>
    <dbReference type="NCBI Taxonomy" id="161890"/>
    <lineage>
        <taxon>Bacteria</taxon>
        <taxon>Bacillati</taxon>
        <taxon>Actinomycetota</taxon>
        <taxon>Actinomycetes</taxon>
        <taxon>Mycobacteriales</taxon>
        <taxon>Corynebacteriaceae</taxon>
        <taxon>Corynebacterium</taxon>
    </lineage>
</organism>
<keyword evidence="4" id="KW-1185">Reference proteome</keyword>
<evidence type="ECO:0000256" key="2">
    <source>
        <dbReference type="SAM" id="SignalP"/>
    </source>
</evidence>
<feature type="region of interest" description="Disordered" evidence="1">
    <location>
        <begin position="590"/>
        <end position="615"/>
    </location>
</feature>
<feature type="chain" id="PRO_5046041664" evidence="2">
    <location>
        <begin position="25"/>
        <end position="615"/>
    </location>
</feature>
<feature type="compositionally biased region" description="Low complexity" evidence="1">
    <location>
        <begin position="606"/>
        <end position="615"/>
    </location>
</feature>
<feature type="signal peptide" evidence="2">
    <location>
        <begin position="1"/>
        <end position="24"/>
    </location>
</feature>
<name>A0ABU8P0G5_9CORY</name>
<proteinExistence type="predicted"/>
<evidence type="ECO:0000313" key="3">
    <source>
        <dbReference type="EMBL" id="MEJ4099869.1"/>
    </source>
</evidence>
<dbReference type="Pfam" id="PF14262">
    <property type="entry name" value="Cthe_2159"/>
    <property type="match status" value="1"/>
</dbReference>
<feature type="region of interest" description="Disordered" evidence="1">
    <location>
        <begin position="387"/>
        <end position="450"/>
    </location>
</feature>
<protein>
    <submittedName>
        <fullName evidence="3">Carbohydrate-binding domain-containing protein</fullName>
    </submittedName>
</protein>